<dbReference type="Gene3D" id="3.40.50.300">
    <property type="entry name" value="P-loop containing nucleotide triphosphate hydrolases"/>
    <property type="match status" value="1"/>
</dbReference>
<dbReference type="PANTHER" id="PTHR42734:SF19">
    <property type="entry name" value="IRON COMPOUNDS ABC TRANSPORTER, ATP-BINDING PROTEIN"/>
    <property type="match status" value="1"/>
</dbReference>
<dbReference type="PATRIC" id="fig|1128398.3.peg.2621"/>
<dbReference type="InterPro" id="IPR017871">
    <property type="entry name" value="ABC_transporter-like_CS"/>
</dbReference>
<dbReference type="InterPro" id="IPR003593">
    <property type="entry name" value="AAA+_ATPase"/>
</dbReference>
<keyword evidence="1" id="KW-0813">Transport</keyword>
<dbReference type="AlphaFoldDB" id="K0B4P6"/>
<keyword evidence="6" id="KW-1185">Reference proteome</keyword>
<dbReference type="PROSITE" id="PS50893">
    <property type="entry name" value="ABC_TRANSPORTER_2"/>
    <property type="match status" value="1"/>
</dbReference>
<evidence type="ECO:0000259" key="4">
    <source>
        <dbReference type="PROSITE" id="PS50893"/>
    </source>
</evidence>
<dbReference type="InterPro" id="IPR003439">
    <property type="entry name" value="ABC_transporter-like_ATP-bd"/>
</dbReference>
<proteinExistence type="predicted"/>
<dbReference type="GO" id="GO:0016887">
    <property type="term" value="F:ATP hydrolysis activity"/>
    <property type="evidence" value="ECO:0007669"/>
    <property type="project" value="InterPro"/>
</dbReference>
<dbReference type="CDD" id="cd03214">
    <property type="entry name" value="ABC_Iron-Siderophores_B12_Hemin"/>
    <property type="match status" value="1"/>
</dbReference>
<dbReference type="EMBL" id="CP003326">
    <property type="protein sequence ID" value="AFS79541.1"/>
    <property type="molecule type" value="Genomic_DNA"/>
</dbReference>
<dbReference type="SUPFAM" id="SSF52540">
    <property type="entry name" value="P-loop containing nucleoside triphosphate hydrolases"/>
    <property type="match status" value="1"/>
</dbReference>
<dbReference type="InterPro" id="IPR027417">
    <property type="entry name" value="P-loop_NTPase"/>
</dbReference>
<organism evidence="5 6">
    <name type="scientific">Gottschalkia acidurici (strain ATCC 7906 / DSM 604 / BCRC 14475 / CIP 104303 / KCTC 5404 / NCIMB 10678 / 9a)</name>
    <name type="common">Clostridium acidurici</name>
    <dbReference type="NCBI Taxonomy" id="1128398"/>
    <lineage>
        <taxon>Bacteria</taxon>
        <taxon>Bacillati</taxon>
        <taxon>Bacillota</taxon>
        <taxon>Tissierellia</taxon>
        <taxon>Tissierellales</taxon>
        <taxon>Gottschalkiaceae</taxon>
        <taxon>Gottschalkia</taxon>
    </lineage>
</organism>
<evidence type="ECO:0000313" key="5">
    <source>
        <dbReference type="EMBL" id="AFS79541.1"/>
    </source>
</evidence>
<feature type="domain" description="ABC transporter" evidence="4">
    <location>
        <begin position="3"/>
        <end position="239"/>
    </location>
</feature>
<evidence type="ECO:0000256" key="3">
    <source>
        <dbReference type="ARBA" id="ARBA00022840"/>
    </source>
</evidence>
<dbReference type="FunFam" id="3.40.50.300:FF:000134">
    <property type="entry name" value="Iron-enterobactin ABC transporter ATP-binding protein"/>
    <property type="match status" value="1"/>
</dbReference>
<dbReference type="SMART" id="SM00382">
    <property type="entry name" value="AAA"/>
    <property type="match status" value="1"/>
</dbReference>
<dbReference type="PANTHER" id="PTHR42734">
    <property type="entry name" value="METAL TRANSPORT SYSTEM ATP-BINDING PROTEIN TM_0124-RELATED"/>
    <property type="match status" value="1"/>
</dbReference>
<name>K0B4P6_GOTA9</name>
<evidence type="ECO:0000256" key="1">
    <source>
        <dbReference type="ARBA" id="ARBA00022448"/>
    </source>
</evidence>
<dbReference type="GO" id="GO:0005524">
    <property type="term" value="F:ATP binding"/>
    <property type="evidence" value="ECO:0007669"/>
    <property type="project" value="UniProtKB-KW"/>
</dbReference>
<dbReference type="InterPro" id="IPR050153">
    <property type="entry name" value="Metal_Ion_Import_ABC"/>
</dbReference>
<protein>
    <submittedName>
        <fullName evidence="5">Iron (III) ABC transporter ATP-binding protein</fullName>
    </submittedName>
</protein>
<dbReference type="RefSeq" id="WP_014968675.1">
    <property type="nucleotide sequence ID" value="NC_018664.1"/>
</dbReference>
<dbReference type="KEGG" id="cad:Curi_c25460"/>
<dbReference type="STRING" id="1128398.Curi_c25460"/>
<accession>K0B4P6</accession>
<sequence length="262" mass="29832">MKIKIENLYFAFNENHILKNINIEFEKSKVYSLLGKNGTGKTTLLKNLLGILKPSSGKISIGNRVVSDIKEKDLSKIISYVPQTINSNLTFDVLTMVLMGRNPYLNALTKPTKEDYELSYEAIRIVGIDKLIEKDFSKLSGGEKQLVMIARAIAQDTEFIVMDEPTSNLDIKNQNEVMNLIWDISRKYNKGIILSIHDPLLCYKYCDEGVMIKDGELMISGQIDDIFTEEHLSKLYDVEFTTIRGVNSEKIIVPSFTLNKRH</sequence>
<keyword evidence="2" id="KW-0547">Nucleotide-binding</keyword>
<dbReference type="HOGENOM" id="CLU_000604_1_11_9"/>
<keyword evidence="3 5" id="KW-0067">ATP-binding</keyword>
<dbReference type="PROSITE" id="PS00211">
    <property type="entry name" value="ABC_TRANSPORTER_1"/>
    <property type="match status" value="1"/>
</dbReference>
<gene>
    <name evidence="5" type="ordered locus">Curi_c25460</name>
</gene>
<reference evidence="5 6" key="1">
    <citation type="journal article" date="2012" name="PLoS ONE">
        <title>The purine-utilizing bacterium Clostridium acidurici 9a: a genome-guided metabolic reconsideration.</title>
        <authorList>
            <person name="Hartwich K."/>
            <person name="Poehlein A."/>
            <person name="Daniel R."/>
        </authorList>
    </citation>
    <scope>NUCLEOTIDE SEQUENCE [LARGE SCALE GENOMIC DNA]</scope>
    <source>
        <strain evidence="6">ATCC 7906 / DSM 604 / BCRC 14475 / CIP 104303 / KCTC 5404 / NCIMB 10678 / 9a</strain>
    </source>
</reference>
<dbReference type="Pfam" id="PF00005">
    <property type="entry name" value="ABC_tran"/>
    <property type="match status" value="1"/>
</dbReference>
<evidence type="ECO:0000313" key="6">
    <source>
        <dbReference type="Proteomes" id="UP000006094"/>
    </source>
</evidence>
<dbReference type="Proteomes" id="UP000006094">
    <property type="component" value="Chromosome"/>
</dbReference>
<evidence type="ECO:0000256" key="2">
    <source>
        <dbReference type="ARBA" id="ARBA00022741"/>
    </source>
</evidence>
<dbReference type="eggNOG" id="COG1120">
    <property type="taxonomic scope" value="Bacteria"/>
</dbReference>
<dbReference type="OrthoDB" id="9799337at2"/>